<dbReference type="OrthoDB" id="152213at2"/>
<keyword evidence="3" id="KW-1185">Reference proteome</keyword>
<evidence type="ECO:0000256" key="1">
    <source>
        <dbReference type="SAM" id="Phobius"/>
    </source>
</evidence>
<gene>
    <name evidence="2" type="ORF">SAMN05192557_0348</name>
</gene>
<dbReference type="Proteomes" id="UP000243605">
    <property type="component" value="Unassembled WGS sequence"/>
</dbReference>
<dbReference type="InterPro" id="IPR009845">
    <property type="entry name" value="DUF1405"/>
</dbReference>
<dbReference type="PANTHER" id="PTHR40042">
    <property type="entry name" value="HYPOTHETICAL MEMBRANE SPANNING PROTEIN"/>
    <property type="match status" value="1"/>
</dbReference>
<feature type="transmembrane region" description="Helical" evidence="1">
    <location>
        <begin position="78"/>
        <end position="99"/>
    </location>
</feature>
<feature type="transmembrane region" description="Helical" evidence="1">
    <location>
        <begin position="105"/>
        <end position="124"/>
    </location>
</feature>
<dbReference type="PANTHER" id="PTHR40042:SF1">
    <property type="entry name" value="DUF1405 DOMAIN-CONTAINING PROTEIN"/>
    <property type="match status" value="1"/>
</dbReference>
<dbReference type="AlphaFoldDB" id="A0A662Z0U5"/>
<protein>
    <submittedName>
        <fullName evidence="2">Uncharacterized membrane protein YpjA</fullName>
    </submittedName>
</protein>
<keyword evidence="1" id="KW-1133">Transmembrane helix</keyword>
<name>A0A662Z0U5_9STAP</name>
<keyword evidence="1" id="KW-0812">Transmembrane</keyword>
<feature type="transmembrane region" description="Helical" evidence="1">
    <location>
        <begin position="167"/>
        <end position="187"/>
    </location>
</feature>
<feature type="transmembrane region" description="Helical" evidence="1">
    <location>
        <begin position="131"/>
        <end position="147"/>
    </location>
</feature>
<dbReference type="RefSeq" id="WP_091473307.1">
    <property type="nucleotide sequence ID" value="NZ_FOIT01000001.1"/>
</dbReference>
<dbReference type="Pfam" id="PF07187">
    <property type="entry name" value="DUF1405"/>
    <property type="match status" value="1"/>
</dbReference>
<feature type="transmembrane region" description="Helical" evidence="1">
    <location>
        <begin position="42"/>
        <end position="66"/>
    </location>
</feature>
<feature type="transmembrane region" description="Helical" evidence="1">
    <location>
        <begin position="12"/>
        <end position="30"/>
    </location>
</feature>
<dbReference type="EMBL" id="FOIT01000001">
    <property type="protein sequence ID" value="SEV83508.1"/>
    <property type="molecule type" value="Genomic_DNA"/>
</dbReference>
<sequence length="203" mass="23925">MNFFYKLMFNRIFLILLLIGNFIGTVYGYYWYRGQLSQTEWYFIPFVPDSPTATLFLCISILLLLLNKKSGLIDALAFTTLIKYGVWAVVMNFITFIEIGTVTNIGLMLIASHGIMAIQAFLFLPHFEVKTWHIYVTAFWLFHNDVIDYVYRQYPVYGNLQHYFEHIGYFAFWLTIIVLVLLMTIVTRNKENLNNNRLNNHSN</sequence>
<accession>A0A662Z0U5</accession>
<evidence type="ECO:0000313" key="3">
    <source>
        <dbReference type="Proteomes" id="UP000243605"/>
    </source>
</evidence>
<organism evidence="2 3">
    <name type="scientific">Aliicoccus persicus</name>
    <dbReference type="NCBI Taxonomy" id="930138"/>
    <lineage>
        <taxon>Bacteria</taxon>
        <taxon>Bacillati</taxon>
        <taxon>Bacillota</taxon>
        <taxon>Bacilli</taxon>
        <taxon>Bacillales</taxon>
        <taxon>Staphylococcaceae</taxon>
        <taxon>Aliicoccus</taxon>
    </lineage>
</organism>
<evidence type="ECO:0000313" key="2">
    <source>
        <dbReference type="EMBL" id="SEV83508.1"/>
    </source>
</evidence>
<reference evidence="2 3" key="1">
    <citation type="submission" date="2016-10" db="EMBL/GenBank/DDBJ databases">
        <authorList>
            <person name="Varghese N."/>
            <person name="Submissions S."/>
        </authorList>
    </citation>
    <scope>NUCLEOTIDE SEQUENCE [LARGE SCALE GENOMIC DNA]</scope>
    <source>
        <strain evidence="2 3">IBRC-M10081</strain>
    </source>
</reference>
<proteinExistence type="predicted"/>
<keyword evidence="1" id="KW-0472">Membrane</keyword>